<dbReference type="EMBL" id="PVWJ01000116">
    <property type="protein sequence ID" value="PSB01301.1"/>
    <property type="molecule type" value="Genomic_DNA"/>
</dbReference>
<name>A0A2T1BZ76_9CYAN</name>
<protein>
    <submittedName>
        <fullName evidence="2">HNH endonuclease</fullName>
    </submittedName>
</protein>
<reference evidence="2 3" key="2">
    <citation type="submission" date="2018-03" db="EMBL/GenBank/DDBJ databases">
        <title>The ancient ancestry and fast evolution of plastids.</title>
        <authorList>
            <person name="Moore K.R."/>
            <person name="Magnabosco C."/>
            <person name="Momper L."/>
            <person name="Gold D.A."/>
            <person name="Bosak T."/>
            <person name="Fournier G.P."/>
        </authorList>
    </citation>
    <scope>NUCLEOTIDE SEQUENCE [LARGE SCALE GENOMIC DNA]</scope>
    <source>
        <strain evidence="2 3">CCAP 1448/3</strain>
    </source>
</reference>
<dbReference type="GO" id="GO:0008270">
    <property type="term" value="F:zinc ion binding"/>
    <property type="evidence" value="ECO:0007669"/>
    <property type="project" value="InterPro"/>
</dbReference>
<comment type="caution">
    <text evidence="2">The sequence shown here is derived from an EMBL/GenBank/DDBJ whole genome shotgun (WGS) entry which is preliminary data.</text>
</comment>
<dbReference type="CDD" id="cd00085">
    <property type="entry name" value="HNHc"/>
    <property type="match status" value="1"/>
</dbReference>
<organism evidence="2 3">
    <name type="scientific">Merismopedia glauca CCAP 1448/3</name>
    <dbReference type="NCBI Taxonomy" id="1296344"/>
    <lineage>
        <taxon>Bacteria</taxon>
        <taxon>Bacillati</taxon>
        <taxon>Cyanobacteriota</taxon>
        <taxon>Cyanophyceae</taxon>
        <taxon>Synechococcales</taxon>
        <taxon>Merismopediaceae</taxon>
        <taxon>Merismopedia</taxon>
    </lineage>
</organism>
<gene>
    <name evidence="2" type="ORF">C7B64_19095</name>
</gene>
<dbReference type="AlphaFoldDB" id="A0A2T1BZ76"/>
<keyword evidence="2" id="KW-0378">Hydrolase</keyword>
<dbReference type="InterPro" id="IPR052892">
    <property type="entry name" value="NA-targeting_endonuclease"/>
</dbReference>
<proteinExistence type="predicted"/>
<dbReference type="Gene3D" id="1.10.30.50">
    <property type="match status" value="1"/>
</dbReference>
<dbReference type="SMART" id="SM00507">
    <property type="entry name" value="HNHc"/>
    <property type="match status" value="1"/>
</dbReference>
<dbReference type="GO" id="GO:0004519">
    <property type="term" value="F:endonuclease activity"/>
    <property type="evidence" value="ECO:0007669"/>
    <property type="project" value="UniProtKB-KW"/>
</dbReference>
<dbReference type="RefSeq" id="WP_106290340.1">
    <property type="nucleotide sequence ID" value="NZ_CAWNTC010000148.1"/>
</dbReference>
<keyword evidence="2" id="KW-0255">Endonuclease</keyword>
<evidence type="ECO:0000313" key="3">
    <source>
        <dbReference type="Proteomes" id="UP000238762"/>
    </source>
</evidence>
<keyword evidence="2" id="KW-0540">Nuclease</keyword>
<feature type="domain" description="HNH nuclease" evidence="1">
    <location>
        <begin position="9"/>
        <end position="64"/>
    </location>
</feature>
<keyword evidence="3" id="KW-1185">Reference proteome</keyword>
<dbReference type="Pfam" id="PF01844">
    <property type="entry name" value="HNH"/>
    <property type="match status" value="1"/>
</dbReference>
<evidence type="ECO:0000259" key="1">
    <source>
        <dbReference type="SMART" id="SM00507"/>
    </source>
</evidence>
<dbReference type="InterPro" id="IPR002711">
    <property type="entry name" value="HNH"/>
</dbReference>
<dbReference type="InterPro" id="IPR003615">
    <property type="entry name" value="HNH_nuc"/>
</dbReference>
<dbReference type="OrthoDB" id="514018at2"/>
<dbReference type="GO" id="GO:0003676">
    <property type="term" value="F:nucleic acid binding"/>
    <property type="evidence" value="ECO:0007669"/>
    <property type="project" value="InterPro"/>
</dbReference>
<dbReference type="PANTHER" id="PTHR33877:SF1">
    <property type="entry name" value="TYPE IV METHYL-DIRECTED RESTRICTION ENZYME ECOKMCRA"/>
    <property type="match status" value="1"/>
</dbReference>
<accession>A0A2T1BZ76</accession>
<dbReference type="Proteomes" id="UP000238762">
    <property type="component" value="Unassembled WGS sequence"/>
</dbReference>
<evidence type="ECO:0000313" key="2">
    <source>
        <dbReference type="EMBL" id="PSB01301.1"/>
    </source>
</evidence>
<dbReference type="PANTHER" id="PTHR33877">
    <property type="entry name" value="SLL1193 PROTEIN"/>
    <property type="match status" value="1"/>
</dbReference>
<sequence length="135" mass="15622">MAHPYISVELRRLVINRADSLCEYCLILETDRPSGCQIEHIISLKHGGPTTEDNLAYACVFCNLQKGTDLGSINWQTGELVRFFNPRRDLWADHFRLDEAIIQPLTIIGEVTARILDFNDRDRLSINFSRRSWFP</sequence>
<reference evidence="2 3" key="1">
    <citation type="submission" date="2018-02" db="EMBL/GenBank/DDBJ databases">
        <authorList>
            <person name="Cohen D.B."/>
            <person name="Kent A.D."/>
        </authorList>
    </citation>
    <scope>NUCLEOTIDE SEQUENCE [LARGE SCALE GENOMIC DNA]</scope>
    <source>
        <strain evidence="2 3">CCAP 1448/3</strain>
    </source>
</reference>